<feature type="transmembrane region" description="Helical" evidence="1">
    <location>
        <begin position="337"/>
        <end position="355"/>
    </location>
</feature>
<evidence type="ECO:0000256" key="1">
    <source>
        <dbReference type="SAM" id="Phobius"/>
    </source>
</evidence>
<keyword evidence="1" id="KW-0472">Membrane</keyword>
<proteinExistence type="predicted"/>
<organism evidence="2">
    <name type="scientific">viral metagenome</name>
    <dbReference type="NCBI Taxonomy" id="1070528"/>
    <lineage>
        <taxon>unclassified sequences</taxon>
        <taxon>metagenomes</taxon>
        <taxon>organismal metagenomes</taxon>
    </lineage>
</organism>
<dbReference type="AlphaFoldDB" id="A0A6C0EIH7"/>
<accession>A0A6C0EIH7</accession>
<keyword evidence="1" id="KW-0812">Transmembrane</keyword>
<dbReference type="EMBL" id="MN738866">
    <property type="protein sequence ID" value="QHT28984.1"/>
    <property type="molecule type" value="Genomic_DNA"/>
</dbReference>
<protein>
    <submittedName>
        <fullName evidence="2">Uncharacterized protein</fullName>
    </submittedName>
</protein>
<reference evidence="2" key="1">
    <citation type="journal article" date="2020" name="Nature">
        <title>Giant virus diversity and host interactions through global metagenomics.</title>
        <authorList>
            <person name="Schulz F."/>
            <person name="Roux S."/>
            <person name="Paez-Espino D."/>
            <person name="Jungbluth S."/>
            <person name="Walsh D.A."/>
            <person name="Denef V.J."/>
            <person name="McMahon K.D."/>
            <person name="Konstantinidis K.T."/>
            <person name="Eloe-Fadrosh E.A."/>
            <person name="Kyrpides N.C."/>
            <person name="Woyke T."/>
        </authorList>
    </citation>
    <scope>NUCLEOTIDE SEQUENCE</scope>
    <source>
        <strain evidence="2">GVMAG-M-3300001351-8</strain>
    </source>
</reference>
<name>A0A6C0EIH7_9ZZZZ</name>
<evidence type="ECO:0000313" key="2">
    <source>
        <dbReference type="EMBL" id="QHT28984.1"/>
    </source>
</evidence>
<keyword evidence="1" id="KW-1133">Transmembrane helix</keyword>
<sequence>MSKFQCQNSDVVQIAEKLLDMAKQSDITNFIPISRKDISNIKTALEQYKRDCSLCAENGNNYRCHAVSEKKLMRSMPFLNKNIYPWNNYDWDYGNFIDNNYSVLATGATKSGNISALFKNMDAFMKLIKGYVSDPNPADTSYPGKMAKDGDVPYYECIGNIVDSEGNQISDPVAVSTCRAINKIKYSKKETPPTKDPFLKKYKVTGDKSSSYYVKVGNCPRPDIKTVDKCESMGYSWIPNIIDNVMDKLPFSSKKPHSPGSCHQPRYGYINNSPGVKIGGVKFRGLIPSLANDFLALSPDKIVAAMEGKSIDNLFELQQCPIVEEFRQHTETIYNNVLIYNIFVLLILLFLVFYLKY</sequence>